<feature type="region of interest" description="Disordered" evidence="1">
    <location>
        <begin position="381"/>
        <end position="404"/>
    </location>
</feature>
<feature type="compositionally biased region" description="Polar residues" evidence="1">
    <location>
        <begin position="384"/>
        <end position="404"/>
    </location>
</feature>
<keyword evidence="3" id="KW-1185">Reference proteome</keyword>
<organism evidence="2 3">
    <name type="scientific">Pristionchus pacificus</name>
    <name type="common">Parasitic nematode worm</name>
    <dbReference type="NCBI Taxonomy" id="54126"/>
    <lineage>
        <taxon>Eukaryota</taxon>
        <taxon>Metazoa</taxon>
        <taxon>Ecdysozoa</taxon>
        <taxon>Nematoda</taxon>
        <taxon>Chromadorea</taxon>
        <taxon>Rhabditida</taxon>
        <taxon>Rhabditina</taxon>
        <taxon>Diplogasteromorpha</taxon>
        <taxon>Diplogasteroidea</taxon>
        <taxon>Neodiplogasteridae</taxon>
        <taxon>Pristionchus</taxon>
    </lineage>
</organism>
<protein>
    <submittedName>
        <fullName evidence="2">Uncharacterized protein</fullName>
    </submittedName>
</protein>
<feature type="compositionally biased region" description="Low complexity" evidence="1">
    <location>
        <begin position="241"/>
        <end position="252"/>
    </location>
</feature>
<feature type="compositionally biased region" description="Polar residues" evidence="1">
    <location>
        <begin position="501"/>
        <end position="515"/>
    </location>
</feature>
<evidence type="ECO:0000313" key="3">
    <source>
        <dbReference type="Proteomes" id="UP000005239"/>
    </source>
</evidence>
<dbReference type="Proteomes" id="UP000005239">
    <property type="component" value="Unassembled WGS sequence"/>
</dbReference>
<accession>A0A2A6CDA6</accession>
<reference evidence="3" key="1">
    <citation type="journal article" date="2008" name="Nat. Genet.">
        <title>The Pristionchus pacificus genome provides a unique perspective on nematode lifestyle and parasitism.</title>
        <authorList>
            <person name="Dieterich C."/>
            <person name="Clifton S.W."/>
            <person name="Schuster L.N."/>
            <person name="Chinwalla A."/>
            <person name="Delehaunty K."/>
            <person name="Dinkelacker I."/>
            <person name="Fulton L."/>
            <person name="Fulton R."/>
            <person name="Godfrey J."/>
            <person name="Minx P."/>
            <person name="Mitreva M."/>
            <person name="Roeseler W."/>
            <person name="Tian H."/>
            <person name="Witte H."/>
            <person name="Yang S.P."/>
            <person name="Wilson R.K."/>
            <person name="Sommer R.J."/>
        </authorList>
    </citation>
    <scope>NUCLEOTIDE SEQUENCE [LARGE SCALE GENOMIC DNA]</scope>
    <source>
        <strain evidence="3">PS312</strain>
    </source>
</reference>
<reference evidence="2" key="2">
    <citation type="submission" date="2022-06" db="UniProtKB">
        <authorList>
            <consortium name="EnsemblMetazoa"/>
        </authorList>
    </citation>
    <scope>IDENTIFICATION</scope>
    <source>
        <strain evidence="2">PS312</strain>
    </source>
</reference>
<evidence type="ECO:0000313" key="2">
    <source>
        <dbReference type="EnsemblMetazoa" id="PPA43194.1"/>
    </source>
</evidence>
<feature type="region of interest" description="Disordered" evidence="1">
    <location>
        <begin position="231"/>
        <end position="253"/>
    </location>
</feature>
<evidence type="ECO:0000256" key="1">
    <source>
        <dbReference type="SAM" id="MobiDB-lite"/>
    </source>
</evidence>
<dbReference type="EnsemblMetazoa" id="PPA43194.1">
    <property type="protein sequence ID" value="PPA43194.1"/>
    <property type="gene ID" value="WBGene00281563"/>
</dbReference>
<sequence>MACNNNNSYQGSYDQYSAFADGQVLLDEEGNAVYQIRPDGSPHFLPAGERSPYQDVQSPGVYSPGLDLGKLEDYGPLALNVSVNDLASVDDFERLLKAAGDDEDTIPYLQGSYAEHSRFAEGQVVFDFEGNAFYQPHPDCSPHLIQAGEKSPHQDVQSPGDFSECFDLGKLEDYGILALNEVTLNDLADMDRLDSLLKEVEEDEDTIPYHQEAGPITVANNATACSPFPSLRGETSYRQTSAARPPANASSPFTSLHAPPAAIVDVPHCATFSHTTSVDHCTQHNWTPVKDVHNLPKPRSYKIKTVEQRAKEEKKRAANYLAVRKNRLTAAERHPALLQRLYFLEKVMDHFGINICPTEVGLPRGYGSLKFIPTTCEEKKLSLTPPQSSPENNAPTHLSSHGTTRLASLTTADQCLRSAGSYDEYSDFADLQVFLDEEGNAVYQNRPNGSPHFLPAGERSPYQDLNEVTFNDLADMDRLDALMKEAGDEGMAGDDTIPYVDTNTSSPYAPQKGANTSHQAANARSAATHACSPFASLNSRQVVLNVDYRPTEVPIMELRHVTHNASSNEAVSSLTAAVQHGMQLKDSLIKKGSNFPKPRSYKIKTVEQRAREEKKRAANYLAVRKNRLTAQREGPPSCKGSFSSKRLWSTLEPTSVQQKWDSLKAMGQ</sequence>
<gene>
    <name evidence="2" type="primary">WBGene00281563</name>
</gene>
<name>A0A2A6CDA6_PRIPA</name>
<dbReference type="AlphaFoldDB" id="A0A2A6CDA6"/>
<proteinExistence type="predicted"/>
<accession>A0A8R1UZW6</accession>
<feature type="region of interest" description="Disordered" evidence="1">
    <location>
        <begin position="489"/>
        <end position="515"/>
    </location>
</feature>